<dbReference type="RefSeq" id="WP_073131001.1">
    <property type="nucleotide sequence ID" value="NZ_FQWQ01000001.1"/>
</dbReference>
<dbReference type="Gene3D" id="1.10.390.10">
    <property type="entry name" value="Neutral Protease Domain 2"/>
    <property type="match status" value="1"/>
</dbReference>
<evidence type="ECO:0000256" key="1">
    <source>
        <dbReference type="PIRSR" id="PIRSR634015-1"/>
    </source>
</evidence>
<dbReference type="GO" id="GO:0008270">
    <property type="term" value="F:zinc ion binding"/>
    <property type="evidence" value="ECO:0007669"/>
    <property type="project" value="InterPro"/>
</dbReference>
<keyword evidence="5" id="KW-1185">Reference proteome</keyword>
<accession>A0A1M5KGA1</accession>
<dbReference type="EMBL" id="FQWQ01000001">
    <property type="protein sequence ID" value="SHG51974.1"/>
    <property type="molecule type" value="Genomic_DNA"/>
</dbReference>
<evidence type="ECO:0000313" key="4">
    <source>
        <dbReference type="EMBL" id="SHG51974.1"/>
    </source>
</evidence>
<organism evidence="4 5">
    <name type="scientific">Chryseolinea serpens</name>
    <dbReference type="NCBI Taxonomy" id="947013"/>
    <lineage>
        <taxon>Bacteria</taxon>
        <taxon>Pseudomonadati</taxon>
        <taxon>Bacteroidota</taxon>
        <taxon>Cytophagia</taxon>
        <taxon>Cytophagales</taxon>
        <taxon>Fulvivirgaceae</taxon>
        <taxon>Chryseolinea</taxon>
    </lineage>
</organism>
<feature type="binding site" evidence="2">
    <location>
        <position position="376"/>
    </location>
    <ligand>
        <name>Zn(2+)</name>
        <dbReference type="ChEBI" id="CHEBI:29105"/>
        <note>catalytic</note>
    </ligand>
</feature>
<dbReference type="PANTHER" id="PTHR45726:SF3">
    <property type="entry name" value="LEUKOTRIENE A-4 HYDROLASE"/>
    <property type="match status" value="1"/>
</dbReference>
<dbReference type="CDD" id="cd09604">
    <property type="entry name" value="M1_APN_like"/>
    <property type="match status" value="1"/>
</dbReference>
<dbReference type="Pfam" id="PF01433">
    <property type="entry name" value="Peptidase_M1"/>
    <property type="match status" value="1"/>
</dbReference>
<protein>
    <recommendedName>
        <fullName evidence="3">Peptidase M1 membrane alanine aminopeptidase domain-containing protein</fullName>
    </recommendedName>
</protein>
<sequence>MLKFASVFLIFFFFIIIHPISAQDYRWQQRVEYTMDVRLDVKTHKVTGTQKLVYYNNSKDTLNKVYYHLYFNAFQPGSMMDVRSRNYPDPDPRVKDRIFYLKENEIGYQHIQSLKQDGKDVGYLVNGTILEVTLAKPILPNAKTVFDMKFDSQVPIQIRRSGHDNKEGIAYSMTQWYPKMAEYDYRGWHAYPYVAREFHGVWGDFDVKITLDPSFVVAATGKLMNADKIGYNYEKAGTAVKRPEGELTWNFVAKNVIDFAFAADPDYTHDKAQVPNGPELHFFYQKGEKTTENWAKMEPYAVKHFEFMNKTFGKYPYETYSIIQGGDGGMEYPMCTLIMGEGTFAALEGVMSHEVSHSWFQGVLASNESLYAWMDEGYTDFASHESKAALFNTPVAEAHQGSYTSYFALIKRGLQEPISQHSDHYNTNAAYGTAAYSMGTIFLHQLKYIIGEENFYKGMRQYYNTWKFKHPEPNDFIRVMEKVSGLQLGWYLRYWVFTTKKIDYGIQSVVDQEGSTYVTLERIGEFPMPVDLLVTYKDGSKEMFYVPLNETLGNKPVEDKTIPRTDLEAWPWVNPTYTVKVAHKADDIAFVQIDPSQRMADVEIKNNTIDIQEGLKAYEDPTQK</sequence>
<dbReference type="Proteomes" id="UP000184212">
    <property type="component" value="Unassembled WGS sequence"/>
</dbReference>
<dbReference type="InterPro" id="IPR034015">
    <property type="entry name" value="M1_LTA4H"/>
</dbReference>
<feature type="binding site" evidence="2">
    <location>
        <position position="357"/>
    </location>
    <ligand>
        <name>Zn(2+)</name>
        <dbReference type="ChEBI" id="CHEBI:29105"/>
        <note>catalytic</note>
    </ligand>
</feature>
<reference evidence="4 5" key="1">
    <citation type="submission" date="2016-11" db="EMBL/GenBank/DDBJ databases">
        <authorList>
            <person name="Jaros S."/>
            <person name="Januszkiewicz K."/>
            <person name="Wedrychowicz H."/>
        </authorList>
    </citation>
    <scope>NUCLEOTIDE SEQUENCE [LARGE SCALE GENOMIC DNA]</scope>
    <source>
        <strain evidence="4 5">DSM 24574</strain>
    </source>
</reference>
<feature type="active site" description="Proton donor" evidence="1">
    <location>
        <position position="436"/>
    </location>
</feature>
<evidence type="ECO:0000259" key="3">
    <source>
        <dbReference type="Pfam" id="PF01433"/>
    </source>
</evidence>
<feature type="domain" description="Peptidase M1 membrane alanine aminopeptidase" evidence="3">
    <location>
        <begin position="302"/>
        <end position="495"/>
    </location>
</feature>
<feature type="binding site" evidence="2">
    <location>
        <position position="353"/>
    </location>
    <ligand>
        <name>Zn(2+)</name>
        <dbReference type="ChEBI" id="CHEBI:29105"/>
        <note>catalytic</note>
    </ligand>
</feature>
<name>A0A1M5KGA1_9BACT</name>
<dbReference type="OrthoDB" id="9814383at2"/>
<gene>
    <name evidence="4" type="ORF">SAMN04488109_0636</name>
</gene>
<evidence type="ECO:0000313" key="5">
    <source>
        <dbReference type="Proteomes" id="UP000184212"/>
    </source>
</evidence>
<comment type="cofactor">
    <cofactor evidence="2">
        <name>Zn(2+)</name>
        <dbReference type="ChEBI" id="CHEBI:29105"/>
    </cofactor>
    <text evidence="2">Binds 1 zinc ion per subunit.</text>
</comment>
<proteinExistence type="predicted"/>
<evidence type="ECO:0000256" key="2">
    <source>
        <dbReference type="PIRSR" id="PIRSR634015-3"/>
    </source>
</evidence>
<dbReference type="InterPro" id="IPR027268">
    <property type="entry name" value="Peptidase_M4/M1_CTD_sf"/>
</dbReference>
<dbReference type="GO" id="GO:0008237">
    <property type="term" value="F:metallopeptidase activity"/>
    <property type="evidence" value="ECO:0007669"/>
    <property type="project" value="InterPro"/>
</dbReference>
<dbReference type="SUPFAM" id="SSF55486">
    <property type="entry name" value="Metalloproteases ('zincins'), catalytic domain"/>
    <property type="match status" value="1"/>
</dbReference>
<feature type="active site" description="Proton acceptor" evidence="1">
    <location>
        <position position="354"/>
    </location>
</feature>
<dbReference type="AlphaFoldDB" id="A0A1M5KGA1"/>
<dbReference type="InterPro" id="IPR014782">
    <property type="entry name" value="Peptidase_M1_dom"/>
</dbReference>
<keyword evidence="2" id="KW-0479">Metal-binding</keyword>
<dbReference type="STRING" id="947013.SAMN04488109_0636"/>
<dbReference type="PANTHER" id="PTHR45726">
    <property type="entry name" value="LEUKOTRIENE A-4 HYDROLASE"/>
    <property type="match status" value="1"/>
</dbReference>
<keyword evidence="2" id="KW-0862">Zinc</keyword>